<gene>
    <name evidence="7" type="ORF">POM88_016049</name>
</gene>
<comment type="subcellular location">
    <subcellularLocation>
        <location evidence="1">Cytoplasm</location>
    </subcellularLocation>
</comment>
<organism evidence="7 8">
    <name type="scientific">Heracleum sosnowskyi</name>
    <dbReference type="NCBI Taxonomy" id="360622"/>
    <lineage>
        <taxon>Eukaryota</taxon>
        <taxon>Viridiplantae</taxon>
        <taxon>Streptophyta</taxon>
        <taxon>Embryophyta</taxon>
        <taxon>Tracheophyta</taxon>
        <taxon>Spermatophyta</taxon>
        <taxon>Magnoliopsida</taxon>
        <taxon>eudicotyledons</taxon>
        <taxon>Gunneridae</taxon>
        <taxon>Pentapetalae</taxon>
        <taxon>asterids</taxon>
        <taxon>campanulids</taxon>
        <taxon>Apiales</taxon>
        <taxon>Apiaceae</taxon>
        <taxon>Apioideae</taxon>
        <taxon>apioid superclade</taxon>
        <taxon>Tordylieae</taxon>
        <taxon>Tordyliinae</taxon>
        <taxon>Heracleum</taxon>
    </lineage>
</organism>
<dbReference type="Proteomes" id="UP001237642">
    <property type="component" value="Unassembled WGS sequence"/>
</dbReference>
<feature type="compositionally biased region" description="Acidic residues" evidence="6">
    <location>
        <begin position="160"/>
        <end position="191"/>
    </location>
</feature>
<evidence type="ECO:0000256" key="6">
    <source>
        <dbReference type="SAM" id="MobiDB-lite"/>
    </source>
</evidence>
<dbReference type="PANTHER" id="PTHR14344">
    <property type="entry name" value="WD REPEAT PROTEIN"/>
    <property type="match status" value="1"/>
</dbReference>
<protein>
    <submittedName>
        <fullName evidence="7">Uncharacterized protein</fullName>
    </submittedName>
</protein>
<dbReference type="GO" id="GO:0005737">
    <property type="term" value="C:cytoplasm"/>
    <property type="evidence" value="ECO:0007669"/>
    <property type="project" value="UniProtKB-SubCell"/>
</dbReference>
<evidence type="ECO:0000256" key="3">
    <source>
        <dbReference type="ARBA" id="ARBA00022574"/>
    </source>
</evidence>
<evidence type="ECO:0000313" key="8">
    <source>
        <dbReference type="Proteomes" id="UP001237642"/>
    </source>
</evidence>
<feature type="region of interest" description="Disordered" evidence="6">
    <location>
        <begin position="155"/>
        <end position="191"/>
    </location>
</feature>
<accession>A0AAD8MWF7</accession>
<keyword evidence="3" id="KW-0853">WD repeat</keyword>
<dbReference type="EMBL" id="JAUIZM010000004">
    <property type="protein sequence ID" value="KAK1387871.1"/>
    <property type="molecule type" value="Genomic_DNA"/>
</dbReference>
<keyword evidence="8" id="KW-1185">Reference proteome</keyword>
<dbReference type="GO" id="GO:0030488">
    <property type="term" value="P:tRNA methylation"/>
    <property type="evidence" value="ECO:0007669"/>
    <property type="project" value="TreeGrafter"/>
</dbReference>
<reference evidence="7" key="1">
    <citation type="submission" date="2023-02" db="EMBL/GenBank/DDBJ databases">
        <title>Genome of toxic invasive species Heracleum sosnowskyi carries increased number of genes despite the absence of recent whole-genome duplications.</title>
        <authorList>
            <person name="Schelkunov M."/>
            <person name="Shtratnikova V."/>
            <person name="Makarenko M."/>
            <person name="Klepikova A."/>
            <person name="Omelchenko D."/>
            <person name="Novikova G."/>
            <person name="Obukhova E."/>
            <person name="Bogdanov V."/>
            <person name="Penin A."/>
            <person name="Logacheva M."/>
        </authorList>
    </citation>
    <scope>NUCLEOTIDE SEQUENCE</scope>
    <source>
        <strain evidence="7">Hsosn_3</strain>
        <tissue evidence="7">Leaf</tissue>
    </source>
</reference>
<keyword evidence="4" id="KW-0819">tRNA processing</keyword>
<proteinExistence type="predicted"/>
<keyword evidence="2" id="KW-0963">Cytoplasm</keyword>
<comment type="caution">
    <text evidence="7">The sequence shown here is derived from an EMBL/GenBank/DDBJ whole genome shotgun (WGS) entry which is preliminary data.</text>
</comment>
<dbReference type="PANTHER" id="PTHR14344:SF3">
    <property type="entry name" value="WD REPEAT-CONTAINING PROTEIN 6"/>
    <property type="match status" value="1"/>
</dbReference>
<evidence type="ECO:0000256" key="4">
    <source>
        <dbReference type="ARBA" id="ARBA00022694"/>
    </source>
</evidence>
<name>A0AAD8MWF7_9APIA</name>
<evidence type="ECO:0000256" key="5">
    <source>
        <dbReference type="ARBA" id="ARBA00022737"/>
    </source>
</evidence>
<evidence type="ECO:0000256" key="1">
    <source>
        <dbReference type="ARBA" id="ARBA00004496"/>
    </source>
</evidence>
<sequence length="191" mass="21623">MCLDASLEEEVLVCGDLRGNLSIYARDHEKLQFTGMKQVKELSMVQAVSYSSMLHNDLGSGNYALGFASAEFIIWNLITEAKVVQIPCGGWRRPNSYFLGDVPELRDCFAYVKDEIIYIHRHWVPDCERKIYPQNLHLQFHGREMHSLCFISENTRIPSDGDEDDEDEENGEDLVDSDDVEAAADGDEAAT</sequence>
<dbReference type="AlphaFoldDB" id="A0AAD8MWF7"/>
<evidence type="ECO:0000313" key="7">
    <source>
        <dbReference type="EMBL" id="KAK1387871.1"/>
    </source>
</evidence>
<keyword evidence="5" id="KW-0677">Repeat</keyword>
<evidence type="ECO:0000256" key="2">
    <source>
        <dbReference type="ARBA" id="ARBA00022490"/>
    </source>
</evidence>
<reference evidence="7" key="2">
    <citation type="submission" date="2023-05" db="EMBL/GenBank/DDBJ databases">
        <authorList>
            <person name="Schelkunov M.I."/>
        </authorList>
    </citation>
    <scope>NUCLEOTIDE SEQUENCE</scope>
    <source>
        <strain evidence="7">Hsosn_3</strain>
        <tissue evidence="7">Leaf</tissue>
    </source>
</reference>
<dbReference type="InterPro" id="IPR051973">
    <property type="entry name" value="tRNA_Anticodon_Mtase-Reg"/>
</dbReference>